<dbReference type="AlphaFoldDB" id="A0A0F3RLW8"/>
<evidence type="ECO:0000313" key="3">
    <source>
        <dbReference type="Proteomes" id="UP000033580"/>
    </source>
</evidence>
<protein>
    <submittedName>
        <fullName evidence="2">Uncharacterized protein</fullName>
    </submittedName>
</protein>
<reference evidence="2 3" key="1">
    <citation type="submission" date="2015-01" db="EMBL/GenBank/DDBJ databases">
        <title>Genome Sequencing of Rickettsiales.</title>
        <authorList>
            <person name="Daugherty S.C."/>
            <person name="Su Q."/>
            <person name="Abolude K."/>
            <person name="Beier-Sexton M."/>
            <person name="Carlyon J.A."/>
            <person name="Carter R."/>
            <person name="Day N.P."/>
            <person name="Dumler S.J."/>
            <person name="Dyachenko V."/>
            <person name="Godinez A."/>
            <person name="Kurtti T.J."/>
            <person name="Lichay M."/>
            <person name="Mullins K.E."/>
            <person name="Ott S."/>
            <person name="Pappas-Brown V."/>
            <person name="Paris D.H."/>
            <person name="Patel P."/>
            <person name="Richards A.L."/>
            <person name="Sadzewicz L."/>
            <person name="Sears K."/>
            <person name="Seidman D."/>
            <person name="Sengamalay N."/>
            <person name="Stenos J."/>
            <person name="Tallon L.J."/>
            <person name="Vincent G."/>
            <person name="Fraser C.M."/>
            <person name="Munderloh U."/>
            <person name="Dunning-Hotopp J.C."/>
        </authorList>
    </citation>
    <scope>NUCLEOTIDE SEQUENCE [LARGE SCALE GENOMIC DNA]</scope>
    <source>
        <strain evidence="2 3">UT144</strain>
    </source>
</reference>
<dbReference type="Proteomes" id="UP000033580">
    <property type="component" value="Unassembled WGS sequence"/>
</dbReference>
<evidence type="ECO:0000313" key="2">
    <source>
        <dbReference type="EMBL" id="KJW07375.1"/>
    </source>
</evidence>
<keyword evidence="1" id="KW-0472">Membrane</keyword>
<proteinExistence type="predicted"/>
<sequence>MINQRILYLKNLICFKIVLYGIIILLCHIYGSYLHNHFEILNTKIQKNKKHLEILQNKYNSAIELLNNSALQKKIKPILQQKLSQPYDRNKLIEHYTNISKKWKLYNFNVSVSSPYQLQPNNYYNRKISIENRDVFLSFYIPEFFDLMPLITDIYNLTPQYTTIEKLQALYHTPMCLNNVHDICTDKLHIFVKMKLNLSQVKKFDIQSKPKIEYAKL</sequence>
<comment type="caution">
    <text evidence="2">The sequence shown here is derived from an EMBL/GenBank/DDBJ whole genome shotgun (WGS) entry which is preliminary data.</text>
</comment>
<dbReference type="EMBL" id="LAOR01000029">
    <property type="protein sequence ID" value="KJW07375.1"/>
    <property type="molecule type" value="Genomic_DNA"/>
</dbReference>
<accession>A0A0F3RLW8</accession>
<name>A0A0F3RLW8_ORITS</name>
<evidence type="ECO:0000256" key="1">
    <source>
        <dbReference type="SAM" id="Phobius"/>
    </source>
</evidence>
<dbReference type="PATRIC" id="fig|1441384.3.peg.1417"/>
<keyword evidence="1" id="KW-1133">Transmembrane helix</keyword>
<keyword evidence="1" id="KW-0812">Transmembrane</keyword>
<organism evidence="2 3">
    <name type="scientific">Orientia tsutsugamushi str. UT144</name>
    <dbReference type="NCBI Taxonomy" id="1441384"/>
    <lineage>
        <taxon>Bacteria</taxon>
        <taxon>Pseudomonadati</taxon>
        <taxon>Pseudomonadota</taxon>
        <taxon>Alphaproteobacteria</taxon>
        <taxon>Rickettsiales</taxon>
        <taxon>Rickettsiaceae</taxon>
        <taxon>Rickettsieae</taxon>
        <taxon>Orientia</taxon>
    </lineage>
</organism>
<gene>
    <name evidence="2" type="ORF">OTUT144_0571</name>
</gene>
<feature type="transmembrane region" description="Helical" evidence="1">
    <location>
        <begin position="12"/>
        <end position="33"/>
    </location>
</feature>